<evidence type="ECO:0000313" key="2">
    <source>
        <dbReference type="EMBL" id="MQM11296.1"/>
    </source>
</evidence>
<accession>A0A843WTZ0</accession>
<dbReference type="Proteomes" id="UP000652761">
    <property type="component" value="Unassembled WGS sequence"/>
</dbReference>
<protein>
    <submittedName>
        <fullName evidence="2">Uncharacterized protein</fullName>
    </submittedName>
</protein>
<keyword evidence="3" id="KW-1185">Reference proteome</keyword>
<feature type="compositionally biased region" description="Polar residues" evidence="1">
    <location>
        <begin position="159"/>
        <end position="168"/>
    </location>
</feature>
<comment type="caution">
    <text evidence="2">The sequence shown here is derived from an EMBL/GenBank/DDBJ whole genome shotgun (WGS) entry which is preliminary data.</text>
</comment>
<name>A0A843WTZ0_COLES</name>
<evidence type="ECO:0000313" key="3">
    <source>
        <dbReference type="Proteomes" id="UP000652761"/>
    </source>
</evidence>
<gene>
    <name evidence="2" type="ORF">Taro_044201</name>
</gene>
<feature type="region of interest" description="Disordered" evidence="1">
    <location>
        <begin position="69"/>
        <end position="168"/>
    </location>
</feature>
<dbReference type="AlphaFoldDB" id="A0A843WTZ0"/>
<feature type="compositionally biased region" description="Basic residues" evidence="1">
    <location>
        <begin position="131"/>
        <end position="140"/>
    </location>
</feature>
<reference evidence="2" key="1">
    <citation type="submission" date="2017-07" db="EMBL/GenBank/DDBJ databases">
        <title>Taro Niue Genome Assembly and Annotation.</title>
        <authorList>
            <person name="Atibalentja N."/>
            <person name="Keating K."/>
            <person name="Fields C.J."/>
        </authorList>
    </citation>
    <scope>NUCLEOTIDE SEQUENCE</scope>
    <source>
        <strain evidence="2">Niue_2</strain>
        <tissue evidence="2">Leaf</tissue>
    </source>
</reference>
<feature type="compositionally biased region" description="Low complexity" evidence="1">
    <location>
        <begin position="84"/>
        <end position="94"/>
    </location>
</feature>
<sequence length="168" mass="18646">MKECRNLNQHGTCRQPGRGCRQQAVDRAQVCWTVCICRQQPGTCRQLHTVPVIWVLDSMRLSTALGRLSTAATASKMAPQPLLSNSSNKSSSRNKMQEEPAVQAAATSSQCLQPGTPPQTRCYPEKWQQHNSRKGCRRCRPVGARMSEYDTGVTDELKSSSPAGQWKE</sequence>
<organism evidence="2 3">
    <name type="scientific">Colocasia esculenta</name>
    <name type="common">Wild taro</name>
    <name type="synonym">Arum esculentum</name>
    <dbReference type="NCBI Taxonomy" id="4460"/>
    <lineage>
        <taxon>Eukaryota</taxon>
        <taxon>Viridiplantae</taxon>
        <taxon>Streptophyta</taxon>
        <taxon>Embryophyta</taxon>
        <taxon>Tracheophyta</taxon>
        <taxon>Spermatophyta</taxon>
        <taxon>Magnoliopsida</taxon>
        <taxon>Liliopsida</taxon>
        <taxon>Araceae</taxon>
        <taxon>Aroideae</taxon>
        <taxon>Colocasieae</taxon>
        <taxon>Colocasia</taxon>
    </lineage>
</organism>
<evidence type="ECO:0000256" key="1">
    <source>
        <dbReference type="SAM" id="MobiDB-lite"/>
    </source>
</evidence>
<dbReference type="EMBL" id="NMUH01004930">
    <property type="protein sequence ID" value="MQM11296.1"/>
    <property type="molecule type" value="Genomic_DNA"/>
</dbReference>
<proteinExistence type="predicted"/>